<dbReference type="KEGG" id="aia:AWH56_000200"/>
<dbReference type="OrthoDB" id="2471595at2"/>
<organism evidence="4 6">
    <name type="scientific">Anaerobacillus isosaccharinicus</name>
    <dbReference type="NCBI Taxonomy" id="1532552"/>
    <lineage>
        <taxon>Bacteria</taxon>
        <taxon>Bacillati</taxon>
        <taxon>Bacillota</taxon>
        <taxon>Bacilli</taxon>
        <taxon>Bacillales</taxon>
        <taxon>Bacillaceae</taxon>
        <taxon>Anaerobacillus</taxon>
    </lineage>
</organism>
<dbReference type="AlphaFoldDB" id="A0A1S2LUC2"/>
<protein>
    <recommendedName>
        <fullName evidence="3">Nucleotidase</fullName>
        <ecNumber evidence="3">3.1.3.-</ecNumber>
    </recommendedName>
</protein>
<dbReference type="RefSeq" id="WP_071317355.1">
    <property type="nucleotide sequence ID" value="NZ_CP063356.2"/>
</dbReference>
<evidence type="ECO:0000256" key="2">
    <source>
        <dbReference type="ARBA" id="ARBA00022801"/>
    </source>
</evidence>
<sequence>MKKQKRFGFDIDGTVTCPETFIPYLNKHFNTNITLADITQYELSPLLNVTKEQFWEWMKDHEPIIYANAKLATSFTEVFKEWQDTHHFTYISARGNHLLEVTEKWFQKENIPYHHIELLGQHDKLNAVKKHNIEIFFEDKHDNACDIAEECKIPVILMDTPYNQDPIPSEVIRVKNWKEAAVWVDNWLK</sequence>
<name>A0A1S2LUC2_9BACI</name>
<reference evidence="5" key="4">
    <citation type="submission" date="2020-10" db="EMBL/GenBank/DDBJ databases">
        <authorList>
            <person name="Bassil N.M."/>
            <person name="Lloyd J.R."/>
        </authorList>
    </citation>
    <scope>NUCLEOTIDE SEQUENCE</scope>
    <source>
        <strain evidence="5">NB2006</strain>
    </source>
</reference>
<evidence type="ECO:0000256" key="1">
    <source>
        <dbReference type="ARBA" id="ARBA00009589"/>
    </source>
</evidence>
<dbReference type="PIRSF" id="PIRSF021362">
    <property type="entry name" value="UCP021362_HAD"/>
    <property type="match status" value="1"/>
</dbReference>
<reference evidence="4 6" key="1">
    <citation type="submission" date="2016-10" db="EMBL/GenBank/DDBJ databases">
        <title>Draft genome sequences of four alkaliphilic bacteria belonging to the Anaerobacillus genus.</title>
        <authorList>
            <person name="Bassil N.M."/>
            <person name="Lloyd J.R."/>
        </authorList>
    </citation>
    <scope>NUCLEOTIDE SEQUENCE [LARGE SCALE GENOMIC DNA]</scope>
    <source>
        <strain evidence="4 6">NB2006</strain>
    </source>
</reference>
<dbReference type="InterPro" id="IPR009206">
    <property type="entry name" value="Nucleotidase_putative"/>
</dbReference>
<dbReference type="PANTHER" id="PTHR35134:SF2">
    <property type="entry name" value="NUCLEOTIDASE YQFW-RELATED"/>
    <property type="match status" value="1"/>
</dbReference>
<dbReference type="InterPro" id="IPR052419">
    <property type="entry name" value="5_3-deoxyribonucleotidase-like"/>
</dbReference>
<keyword evidence="6" id="KW-1185">Reference proteome</keyword>
<dbReference type="EMBL" id="CP063356">
    <property type="protein sequence ID" value="QOY36156.1"/>
    <property type="molecule type" value="Genomic_DNA"/>
</dbReference>
<accession>A0A1S2LUC2</accession>
<evidence type="ECO:0000313" key="4">
    <source>
        <dbReference type="EMBL" id="OIJ14965.1"/>
    </source>
</evidence>
<evidence type="ECO:0000313" key="5">
    <source>
        <dbReference type="EMBL" id="QOY36156.1"/>
    </source>
</evidence>
<gene>
    <name evidence="5" type="ORF">AWH56_000200</name>
    <name evidence="4" type="ORF">AWH56_12170</name>
</gene>
<comment type="similarity">
    <text evidence="1 3">Belongs to the 5'(3')-deoxyribonucleotidase family.</text>
</comment>
<dbReference type="Gene3D" id="3.40.50.1000">
    <property type="entry name" value="HAD superfamily/HAD-like"/>
    <property type="match status" value="1"/>
</dbReference>
<evidence type="ECO:0000313" key="6">
    <source>
        <dbReference type="Proteomes" id="UP000180175"/>
    </source>
</evidence>
<dbReference type="PANTHER" id="PTHR35134">
    <property type="entry name" value="NUCLEOTIDASE YQFW-RELATED"/>
    <property type="match status" value="1"/>
</dbReference>
<dbReference type="InterPro" id="IPR036412">
    <property type="entry name" value="HAD-like_sf"/>
</dbReference>
<evidence type="ECO:0000256" key="3">
    <source>
        <dbReference type="PIRNR" id="PIRNR021362"/>
    </source>
</evidence>
<dbReference type="InterPro" id="IPR023214">
    <property type="entry name" value="HAD_sf"/>
</dbReference>
<dbReference type="Proteomes" id="UP000180175">
    <property type="component" value="Chromosome"/>
</dbReference>
<dbReference type="GO" id="GO:0016787">
    <property type="term" value="F:hydrolase activity"/>
    <property type="evidence" value="ECO:0007669"/>
    <property type="project" value="UniProtKB-KW"/>
</dbReference>
<proteinExistence type="inferred from homology"/>
<dbReference type="EMBL" id="LQXD01000109">
    <property type="protein sequence ID" value="OIJ14965.1"/>
    <property type="molecule type" value="Genomic_DNA"/>
</dbReference>
<dbReference type="SUPFAM" id="SSF56784">
    <property type="entry name" value="HAD-like"/>
    <property type="match status" value="1"/>
</dbReference>
<dbReference type="EC" id="3.1.3.-" evidence="3"/>
<keyword evidence="2 3" id="KW-0378">Hydrolase</keyword>
<reference evidence="5 6" key="2">
    <citation type="journal article" date="2017" name="Genome Announc.">
        <title>Draft Genome Sequences of Four Alkaliphilic Bacteria Belonging to the Anaerobacillus Genus.</title>
        <authorList>
            <person name="Bassil N.M."/>
            <person name="Lloyd J.R."/>
        </authorList>
    </citation>
    <scope>NUCLEOTIDE SEQUENCE [LARGE SCALE GENOMIC DNA]</scope>
    <source>
        <strain evidence="5 6">NB2006</strain>
    </source>
</reference>
<reference evidence="5 6" key="3">
    <citation type="journal article" date="2019" name="Int. J. Syst. Evol. Microbiol.">
        <title>Anaerobacillus isosaccharinicus sp. nov., an alkaliphilic bacterium which degrades isosaccharinic acid.</title>
        <authorList>
            <person name="Bassil N.M."/>
            <person name="Lloyd J.R."/>
        </authorList>
    </citation>
    <scope>NUCLEOTIDE SEQUENCE [LARGE SCALE GENOMIC DNA]</scope>
    <source>
        <strain evidence="5 6">NB2006</strain>
    </source>
</reference>